<evidence type="ECO:0000313" key="2">
    <source>
        <dbReference type="EMBL" id="GGI05709.1"/>
    </source>
</evidence>
<dbReference type="SUPFAM" id="SSF46955">
    <property type="entry name" value="Putative DNA-binding domain"/>
    <property type="match status" value="1"/>
</dbReference>
<name>A0A8J3AEI4_9ACTN</name>
<evidence type="ECO:0008006" key="4">
    <source>
        <dbReference type="Google" id="ProtNLM"/>
    </source>
</evidence>
<dbReference type="Proteomes" id="UP000650511">
    <property type="component" value="Unassembled WGS sequence"/>
</dbReference>
<reference evidence="2" key="1">
    <citation type="journal article" date="2014" name="Int. J. Syst. Evol. Microbiol.">
        <title>Complete genome sequence of Corynebacterium casei LMG S-19264T (=DSM 44701T), isolated from a smear-ripened cheese.</title>
        <authorList>
            <consortium name="US DOE Joint Genome Institute (JGI-PGF)"/>
            <person name="Walter F."/>
            <person name="Albersmeier A."/>
            <person name="Kalinowski J."/>
            <person name="Ruckert C."/>
        </authorList>
    </citation>
    <scope>NUCLEOTIDE SEQUENCE</scope>
    <source>
        <strain evidence="2">CGMCC 1.14988</strain>
    </source>
</reference>
<feature type="region of interest" description="Disordered" evidence="1">
    <location>
        <begin position="1"/>
        <end position="34"/>
    </location>
</feature>
<dbReference type="RefSeq" id="WP_130648506.1">
    <property type="nucleotide sequence ID" value="NZ_BMHA01000005.1"/>
</dbReference>
<gene>
    <name evidence="2" type="ORF">GCM10011354_15440</name>
</gene>
<evidence type="ECO:0000313" key="3">
    <source>
        <dbReference type="Proteomes" id="UP000650511"/>
    </source>
</evidence>
<dbReference type="EMBL" id="BMHA01000005">
    <property type="protein sequence ID" value="GGI05709.1"/>
    <property type="molecule type" value="Genomic_DNA"/>
</dbReference>
<comment type="caution">
    <text evidence="2">The sequence shown here is derived from an EMBL/GenBank/DDBJ whole genome shotgun (WGS) entry which is preliminary data.</text>
</comment>
<dbReference type="Gene3D" id="1.10.1660.10">
    <property type="match status" value="1"/>
</dbReference>
<dbReference type="AlphaFoldDB" id="A0A8J3AEI4"/>
<proteinExistence type="predicted"/>
<dbReference type="InterPro" id="IPR009061">
    <property type="entry name" value="DNA-bd_dom_put_sf"/>
</dbReference>
<keyword evidence="3" id="KW-1185">Reference proteome</keyword>
<accession>A0A8J3AEI4</accession>
<organism evidence="2 3">
    <name type="scientific">Egicoccus halophilus</name>
    <dbReference type="NCBI Taxonomy" id="1670830"/>
    <lineage>
        <taxon>Bacteria</taxon>
        <taxon>Bacillati</taxon>
        <taxon>Actinomycetota</taxon>
        <taxon>Nitriliruptoria</taxon>
        <taxon>Egicoccales</taxon>
        <taxon>Egicoccaceae</taxon>
        <taxon>Egicoccus</taxon>
    </lineage>
</organism>
<dbReference type="OrthoDB" id="6716891at2"/>
<sequence>MAGEHDLDPPDAALARAVERPPAPWSSDDDREAPFTLDDVAEQVGAGRALLDAVARTGLLLPHSVDEDGVARYSAADVASVRAGLTLLEAGLPLGELLDLARRTDAAVGEIAEAAVDAFLQFVRDPVRGTAASEDEATQRLVTAYERMLPATERLVAHHLRRRVLHDAARRIPAALADDLGAETGNGG</sequence>
<reference evidence="2" key="2">
    <citation type="submission" date="2020-09" db="EMBL/GenBank/DDBJ databases">
        <authorList>
            <person name="Sun Q."/>
            <person name="Zhou Y."/>
        </authorList>
    </citation>
    <scope>NUCLEOTIDE SEQUENCE</scope>
    <source>
        <strain evidence="2">CGMCC 1.14988</strain>
    </source>
</reference>
<evidence type="ECO:0000256" key="1">
    <source>
        <dbReference type="SAM" id="MobiDB-lite"/>
    </source>
</evidence>
<protein>
    <recommendedName>
        <fullName evidence="4">MerR HTH family regulatory protein</fullName>
    </recommendedName>
</protein>